<dbReference type="PANTHER" id="PTHR46268">
    <property type="entry name" value="STRESS RESPONSE PROTEIN NHAX"/>
    <property type="match status" value="1"/>
</dbReference>
<dbReference type="SUPFAM" id="SSF52402">
    <property type="entry name" value="Adenine nucleotide alpha hydrolases-like"/>
    <property type="match status" value="2"/>
</dbReference>
<reference evidence="3 4" key="1">
    <citation type="submission" date="2016-10" db="EMBL/GenBank/DDBJ databases">
        <authorList>
            <person name="de Groot N.N."/>
        </authorList>
    </citation>
    <scope>NUCLEOTIDE SEQUENCE [LARGE SCALE GENOMIC DNA]</scope>
    <source>
        <strain>GEY</strain>
        <strain evidence="4">DSM 9560</strain>
    </source>
</reference>
<dbReference type="AlphaFoldDB" id="A0A1I2GWK5"/>
<dbReference type="InterPro" id="IPR006016">
    <property type="entry name" value="UspA"/>
</dbReference>
<protein>
    <submittedName>
        <fullName evidence="3">Nucleotide-binding universal stress protein, UspA family</fullName>
    </submittedName>
</protein>
<proteinExistence type="inferred from homology"/>
<dbReference type="InterPro" id="IPR014729">
    <property type="entry name" value="Rossmann-like_a/b/a_fold"/>
</dbReference>
<dbReference type="Proteomes" id="UP000199513">
    <property type="component" value="Unassembled WGS sequence"/>
</dbReference>
<comment type="similarity">
    <text evidence="1">Belongs to the universal stress protein A family.</text>
</comment>
<dbReference type="PRINTS" id="PR01438">
    <property type="entry name" value="UNVRSLSTRESS"/>
</dbReference>
<organism evidence="3 4">
    <name type="scientific">Thermoflexibacter ruber</name>
    <dbReference type="NCBI Taxonomy" id="1003"/>
    <lineage>
        <taxon>Bacteria</taxon>
        <taxon>Pseudomonadati</taxon>
        <taxon>Bacteroidota</taxon>
        <taxon>Cytophagia</taxon>
        <taxon>Cytophagales</taxon>
        <taxon>Thermoflexibacteraceae</taxon>
        <taxon>Thermoflexibacter</taxon>
    </lineage>
</organism>
<gene>
    <name evidence="3" type="ORF">SAMN04488541_102075</name>
</gene>
<keyword evidence="4" id="KW-1185">Reference proteome</keyword>
<dbReference type="RefSeq" id="WP_091545674.1">
    <property type="nucleotide sequence ID" value="NZ_FONY01000020.1"/>
</dbReference>
<dbReference type="EMBL" id="FONY01000020">
    <property type="protein sequence ID" value="SFF21812.1"/>
    <property type="molecule type" value="Genomic_DNA"/>
</dbReference>
<evidence type="ECO:0000313" key="4">
    <source>
        <dbReference type="Proteomes" id="UP000199513"/>
    </source>
</evidence>
<dbReference type="InterPro" id="IPR006015">
    <property type="entry name" value="Universal_stress_UspA"/>
</dbReference>
<evidence type="ECO:0000259" key="2">
    <source>
        <dbReference type="Pfam" id="PF00582"/>
    </source>
</evidence>
<dbReference type="OrthoDB" id="1522603at2"/>
<accession>A0A1I2GWK5</accession>
<evidence type="ECO:0000256" key="1">
    <source>
        <dbReference type="ARBA" id="ARBA00008791"/>
    </source>
</evidence>
<dbReference type="Pfam" id="PF00582">
    <property type="entry name" value="Usp"/>
    <property type="match status" value="2"/>
</dbReference>
<dbReference type="STRING" id="1003.SAMN04488541_102075"/>
<name>A0A1I2GWK5_9BACT</name>
<dbReference type="Gene3D" id="3.40.50.620">
    <property type="entry name" value="HUPs"/>
    <property type="match status" value="2"/>
</dbReference>
<dbReference type="PANTHER" id="PTHR46268:SF6">
    <property type="entry name" value="UNIVERSAL STRESS PROTEIN UP12"/>
    <property type="match status" value="1"/>
</dbReference>
<dbReference type="CDD" id="cd00293">
    <property type="entry name" value="USP-like"/>
    <property type="match status" value="2"/>
</dbReference>
<feature type="domain" description="UspA" evidence="2">
    <location>
        <begin position="239"/>
        <end position="285"/>
    </location>
</feature>
<evidence type="ECO:0000313" key="3">
    <source>
        <dbReference type="EMBL" id="SFF21812.1"/>
    </source>
</evidence>
<feature type="domain" description="UspA" evidence="2">
    <location>
        <begin position="5"/>
        <end position="155"/>
    </location>
</feature>
<sequence>MTTLQKILVPTDFSPESINGLAMAVGLAQKTGAKIYLLHVIDIPMPKDIDEVEITHLDLMTEKDLLSPEKIYLMKLLKETKSKINELKKQFAHANISDHVSFDRIVHQINYFAEKYQIDMIVMGSKGTNQTDNVLLGSNAEKVIRTAKVPVMTVKQAIKEVSLKNICFASDFKDVPKIAILTLSHLQEIFDAKIHLVKIITPANFEISSITRQQIKKFANSCLLENYTINFYNYYTEYEGILCFADEIKADIICMTTRGNTGLVRVLMGSIAEDVANHSDLPVLTFNEFD</sequence>